<dbReference type="EMBL" id="LCYA01000093">
    <property type="protein sequence ID" value="KWV86400.1"/>
    <property type="molecule type" value="Genomic_DNA"/>
</dbReference>
<sequence length="77" mass="7994">MSGLLNLSRNLGLIFGASALGAVFARATPDVSHAAPQAVEVGLHATFAMAVGLILLAILVKVLVWRDQGAKHSAFKN</sequence>
<comment type="caution">
    <text evidence="2">The sequence shown here is derived from an EMBL/GenBank/DDBJ whole genome shotgun (WGS) entry which is preliminary data.</text>
</comment>
<dbReference type="Proteomes" id="UP000061348">
    <property type="component" value="Unassembled WGS sequence"/>
</dbReference>
<keyword evidence="1" id="KW-1133">Transmembrane helix</keyword>
<name>A0A109LFK0_PSEFL</name>
<protein>
    <submittedName>
        <fullName evidence="2">Uncharacterized protein</fullName>
    </submittedName>
</protein>
<dbReference type="AlphaFoldDB" id="A0A109LFK0"/>
<evidence type="ECO:0000256" key="1">
    <source>
        <dbReference type="SAM" id="Phobius"/>
    </source>
</evidence>
<keyword evidence="1" id="KW-0472">Membrane</keyword>
<gene>
    <name evidence="2" type="ORF">PFLmoz3_03833</name>
</gene>
<organism evidence="2 3">
    <name type="scientific">Pseudomonas fluorescens</name>
    <dbReference type="NCBI Taxonomy" id="294"/>
    <lineage>
        <taxon>Bacteria</taxon>
        <taxon>Pseudomonadati</taxon>
        <taxon>Pseudomonadota</taxon>
        <taxon>Gammaproteobacteria</taxon>
        <taxon>Pseudomonadales</taxon>
        <taxon>Pseudomonadaceae</taxon>
        <taxon>Pseudomonas</taxon>
    </lineage>
</organism>
<reference evidence="2 3" key="1">
    <citation type="submission" date="2015-05" db="EMBL/GenBank/DDBJ databases">
        <title>A genomic and transcriptomic approach to investigate the blue pigment phenotype in Pseudomonas fluorescens.</title>
        <authorList>
            <person name="Andreani N.A."/>
            <person name="Cardazzo B."/>
        </authorList>
    </citation>
    <scope>NUCLEOTIDE SEQUENCE [LARGE SCALE GENOMIC DNA]</scope>
    <source>
        <strain evidence="2 3">Ps_22</strain>
    </source>
</reference>
<proteinExistence type="predicted"/>
<evidence type="ECO:0000313" key="2">
    <source>
        <dbReference type="EMBL" id="KWV86400.1"/>
    </source>
</evidence>
<accession>A0A109LFK0</accession>
<feature type="transmembrane region" description="Helical" evidence="1">
    <location>
        <begin position="44"/>
        <end position="64"/>
    </location>
</feature>
<evidence type="ECO:0000313" key="3">
    <source>
        <dbReference type="Proteomes" id="UP000061348"/>
    </source>
</evidence>
<keyword evidence="1" id="KW-0812">Transmembrane</keyword>